<dbReference type="GO" id="GO:0005739">
    <property type="term" value="C:mitochondrion"/>
    <property type="evidence" value="ECO:0007669"/>
    <property type="project" value="TreeGrafter"/>
</dbReference>
<feature type="domain" description="Peptidase M16 N-terminal" evidence="1">
    <location>
        <begin position="43"/>
        <end position="122"/>
    </location>
</feature>
<dbReference type="PANTHER" id="PTHR11851:SF226">
    <property type="entry name" value="CYTOCHROME B-C1 COMPLEX SUBUNIT 2, MITOCHONDRIAL"/>
    <property type="match status" value="1"/>
</dbReference>
<gene>
    <name evidence="2" type="ORF">LSINAPIS_LOCUS7560</name>
</gene>
<name>A0A5E4QCE1_9NEOP</name>
<evidence type="ECO:0000313" key="2">
    <source>
        <dbReference type="EMBL" id="VVC95947.1"/>
    </source>
</evidence>
<dbReference type="SUPFAM" id="SSF63411">
    <property type="entry name" value="LuxS/MPP-like metallohydrolase"/>
    <property type="match status" value="1"/>
</dbReference>
<dbReference type="InterPro" id="IPR011765">
    <property type="entry name" value="Pept_M16_N"/>
</dbReference>
<evidence type="ECO:0000313" key="3">
    <source>
        <dbReference type="Proteomes" id="UP000324832"/>
    </source>
</evidence>
<dbReference type="EMBL" id="FZQP02002504">
    <property type="protein sequence ID" value="VVC95947.1"/>
    <property type="molecule type" value="Genomic_DNA"/>
</dbReference>
<dbReference type="Gene3D" id="3.30.830.10">
    <property type="entry name" value="Metalloenzyme, LuxS/M16 peptidase-like"/>
    <property type="match status" value="1"/>
</dbReference>
<reference evidence="2 3" key="1">
    <citation type="submission" date="2017-07" db="EMBL/GenBank/DDBJ databases">
        <authorList>
            <person name="Talla V."/>
            <person name="Backstrom N."/>
        </authorList>
    </citation>
    <scope>NUCLEOTIDE SEQUENCE [LARGE SCALE GENOMIC DNA]</scope>
</reference>
<dbReference type="InterPro" id="IPR011249">
    <property type="entry name" value="Metalloenz_LuxS/M16"/>
</dbReference>
<dbReference type="PANTHER" id="PTHR11851">
    <property type="entry name" value="METALLOPROTEASE"/>
    <property type="match status" value="1"/>
</dbReference>
<keyword evidence="3" id="KW-1185">Reference proteome</keyword>
<dbReference type="Proteomes" id="UP000324832">
    <property type="component" value="Unassembled WGS sequence"/>
</dbReference>
<proteinExistence type="predicted"/>
<dbReference type="GO" id="GO:0046872">
    <property type="term" value="F:metal ion binding"/>
    <property type="evidence" value="ECO:0007669"/>
    <property type="project" value="InterPro"/>
</dbReference>
<dbReference type="InterPro" id="IPR050361">
    <property type="entry name" value="MPP/UQCRC_Complex"/>
</dbReference>
<sequence length="127" mass="13938">MFAPVNQGIRRISTSKVAYTMCWPSNEFGPDRVQRTFMFNGIKVAASKTMGNQMAACTVMFQAGSRHEVCDDLGVSHFLRVMSAASSQGCSSFSKVRVLQQLGAHLTCTSTRQYTAYTLACPPPLLF</sequence>
<protein>
    <recommendedName>
        <fullName evidence="1">Peptidase M16 N-terminal domain-containing protein</fullName>
    </recommendedName>
</protein>
<organism evidence="2 3">
    <name type="scientific">Leptidea sinapis</name>
    <dbReference type="NCBI Taxonomy" id="189913"/>
    <lineage>
        <taxon>Eukaryota</taxon>
        <taxon>Metazoa</taxon>
        <taxon>Ecdysozoa</taxon>
        <taxon>Arthropoda</taxon>
        <taxon>Hexapoda</taxon>
        <taxon>Insecta</taxon>
        <taxon>Pterygota</taxon>
        <taxon>Neoptera</taxon>
        <taxon>Endopterygota</taxon>
        <taxon>Lepidoptera</taxon>
        <taxon>Glossata</taxon>
        <taxon>Ditrysia</taxon>
        <taxon>Papilionoidea</taxon>
        <taxon>Pieridae</taxon>
        <taxon>Dismorphiinae</taxon>
        <taxon>Leptidea</taxon>
    </lineage>
</organism>
<evidence type="ECO:0000259" key="1">
    <source>
        <dbReference type="Pfam" id="PF00675"/>
    </source>
</evidence>
<dbReference type="Pfam" id="PF00675">
    <property type="entry name" value="Peptidase_M16"/>
    <property type="match status" value="1"/>
</dbReference>
<dbReference type="AlphaFoldDB" id="A0A5E4QCE1"/>
<accession>A0A5E4QCE1</accession>